<reference evidence="2 3" key="1">
    <citation type="submission" date="2018-06" db="EMBL/GenBank/DDBJ databases">
        <authorList>
            <consortium name="Pathogen Informatics"/>
            <person name="Doyle S."/>
        </authorList>
    </citation>
    <scope>NUCLEOTIDE SEQUENCE [LARGE SCALE GENOMIC DNA]</scope>
    <source>
        <strain evidence="2 3">NCTC11179</strain>
    </source>
</reference>
<feature type="transmembrane region" description="Helical" evidence="1">
    <location>
        <begin position="91"/>
        <end position="108"/>
    </location>
</feature>
<organism evidence="2 3">
    <name type="scientific">Myroides odoratus</name>
    <name type="common">Flavobacterium odoratum</name>
    <dbReference type="NCBI Taxonomy" id="256"/>
    <lineage>
        <taxon>Bacteria</taxon>
        <taxon>Pseudomonadati</taxon>
        <taxon>Bacteroidota</taxon>
        <taxon>Flavobacteriia</taxon>
        <taxon>Flavobacteriales</taxon>
        <taxon>Flavobacteriaceae</taxon>
        <taxon>Myroides</taxon>
    </lineage>
</organism>
<gene>
    <name evidence="2" type="ORF">NCTC11179_01020</name>
</gene>
<protein>
    <submittedName>
        <fullName evidence="2">EamA-like transporter family</fullName>
    </submittedName>
</protein>
<accession>A0A378RKF9</accession>
<dbReference type="InterPro" id="IPR037185">
    <property type="entry name" value="EmrE-like"/>
</dbReference>
<feature type="transmembrane region" description="Helical" evidence="1">
    <location>
        <begin position="24"/>
        <end position="47"/>
    </location>
</feature>
<feature type="transmembrane region" description="Helical" evidence="1">
    <location>
        <begin position="114"/>
        <end position="131"/>
    </location>
</feature>
<dbReference type="SUPFAM" id="SSF103481">
    <property type="entry name" value="Multidrug resistance efflux transporter EmrE"/>
    <property type="match status" value="2"/>
</dbReference>
<feature type="transmembrane region" description="Helical" evidence="1">
    <location>
        <begin position="147"/>
        <end position="172"/>
    </location>
</feature>
<feature type="transmembrane region" description="Helical" evidence="1">
    <location>
        <begin position="269"/>
        <end position="286"/>
    </location>
</feature>
<keyword evidence="1" id="KW-0812">Transmembrane</keyword>
<dbReference type="EMBL" id="UGQL01000001">
    <property type="protein sequence ID" value="STZ27484.1"/>
    <property type="molecule type" value="Genomic_DNA"/>
</dbReference>
<keyword evidence="1" id="KW-0472">Membrane</keyword>
<evidence type="ECO:0000313" key="2">
    <source>
        <dbReference type="EMBL" id="STZ27484.1"/>
    </source>
</evidence>
<name>A0A378RKF9_MYROD</name>
<feature type="transmembrane region" description="Helical" evidence="1">
    <location>
        <begin position="207"/>
        <end position="227"/>
    </location>
</feature>
<evidence type="ECO:0000313" key="3">
    <source>
        <dbReference type="Proteomes" id="UP000255024"/>
    </source>
</evidence>
<feature type="transmembrane region" description="Helical" evidence="1">
    <location>
        <begin position="178"/>
        <end position="195"/>
    </location>
</feature>
<dbReference type="Proteomes" id="UP000255024">
    <property type="component" value="Unassembled WGS sequence"/>
</dbReference>
<dbReference type="AlphaFoldDB" id="A0A378RKF9"/>
<sequence>MIYLLCSILGSVSVGVFFKYIKKYAINIFEIIIVNYVITSLLAFFIFEVDFTQISATMPFGIIAALGILLPTIFVVQFYSIKHAGLIKTDIAQRLSLLIPILAAIFIFHEALNTLRYIALGVGLVSVYFILNKGNTAKNTGSNTSSFYLLGTFLGFGVIDICFKKLALYSAIPYTQSLFYVFATALILSLVAYTIGTKKNIFKLAKLNLASGVFIGGLNFVNIIFYMKAHQHFSSNPTIVFAGMNFGVIFLGTLLGYTLFNEKLNRKNIIGLILAALAITLLVISLN</sequence>
<proteinExistence type="predicted"/>
<keyword evidence="1" id="KW-1133">Transmembrane helix</keyword>
<feature type="transmembrane region" description="Helical" evidence="1">
    <location>
        <begin position="59"/>
        <end position="79"/>
    </location>
</feature>
<dbReference type="RefSeq" id="WP_115090411.1">
    <property type="nucleotide sequence ID" value="NZ_CP068107.1"/>
</dbReference>
<feature type="transmembrane region" description="Helical" evidence="1">
    <location>
        <begin position="239"/>
        <end position="260"/>
    </location>
</feature>
<keyword evidence="3" id="KW-1185">Reference proteome</keyword>
<evidence type="ECO:0000256" key="1">
    <source>
        <dbReference type="SAM" id="Phobius"/>
    </source>
</evidence>